<dbReference type="PANTHER" id="PTHR36182">
    <property type="entry name" value="PROTEIN, PUTATIVE (AFU_ORTHOLOGUE AFUA_6G10930)-RELATED"/>
    <property type="match status" value="1"/>
</dbReference>
<dbReference type="Proteomes" id="UP000076837">
    <property type="component" value="Unassembled WGS sequence"/>
</dbReference>
<organism evidence="2 3">
    <name type="scientific">Didymella rabiei</name>
    <name type="common">Chickpea ascochyta blight fungus</name>
    <name type="synonym">Mycosphaerella rabiei</name>
    <dbReference type="NCBI Taxonomy" id="5454"/>
    <lineage>
        <taxon>Eukaryota</taxon>
        <taxon>Fungi</taxon>
        <taxon>Dikarya</taxon>
        <taxon>Ascomycota</taxon>
        <taxon>Pezizomycotina</taxon>
        <taxon>Dothideomycetes</taxon>
        <taxon>Pleosporomycetidae</taxon>
        <taxon>Pleosporales</taxon>
        <taxon>Pleosporineae</taxon>
        <taxon>Didymellaceae</taxon>
        <taxon>Ascochyta</taxon>
    </lineage>
</organism>
<feature type="region of interest" description="Disordered" evidence="1">
    <location>
        <begin position="1"/>
        <end position="35"/>
    </location>
</feature>
<sequence>MPLNGDPNYQGPEWGQQSFPCKGHHVTSPRTEPQTTWHVGRRVTFQIYDSTNTTGASMHDPGAAHSGGSCQASFSYDDGETWIVIQSWEGNCLRVRKGQEGQLTNSYDIDQNYSFDIPDSLPGADTVILAWTWLNASGNREFYMSCSPVRLIAANSSAKLPSGYPMYIANLQADPEIVDSQHRIWSQCRIPQNVWIRYSQRYKGINPPIVSDLLQDSSQIQYLQLEDDGGLCGSDNKERTKALGLRSDLNDQELVAPSYQNSQLLSTVPYGATQSITAPLSQMCYGLCPQLTDPDGLRDREYTSLHTNASVYKPFQYRYCSRWAQLAPPLLA</sequence>
<gene>
    <name evidence="2" type="ORF">ST47_g9565</name>
</gene>
<dbReference type="EMBL" id="JYNV01000296">
    <property type="protein sequence ID" value="KZM19289.1"/>
    <property type="molecule type" value="Genomic_DNA"/>
</dbReference>
<name>A0A162WZY8_DIDRA</name>
<dbReference type="AlphaFoldDB" id="A0A162WZY8"/>
<protein>
    <submittedName>
        <fullName evidence="2">Uncharacterized protein</fullName>
    </submittedName>
</protein>
<keyword evidence="3" id="KW-1185">Reference proteome</keyword>
<evidence type="ECO:0000313" key="2">
    <source>
        <dbReference type="EMBL" id="KZM19289.1"/>
    </source>
</evidence>
<dbReference type="Gene3D" id="2.70.50.70">
    <property type="match status" value="1"/>
</dbReference>
<evidence type="ECO:0000256" key="1">
    <source>
        <dbReference type="SAM" id="MobiDB-lite"/>
    </source>
</evidence>
<reference evidence="2 3" key="1">
    <citation type="journal article" date="2016" name="Sci. Rep.">
        <title>Draft genome sequencing and secretome analysis of fungal phytopathogen Ascochyta rabiei provides insight into the necrotrophic effector repertoire.</title>
        <authorList>
            <person name="Verma S."/>
            <person name="Gazara R.K."/>
            <person name="Nizam S."/>
            <person name="Parween S."/>
            <person name="Chattopadhyay D."/>
            <person name="Verma P.K."/>
        </authorList>
    </citation>
    <scope>NUCLEOTIDE SEQUENCE [LARGE SCALE GENOMIC DNA]</scope>
    <source>
        <strain evidence="2 3">ArDII</strain>
    </source>
</reference>
<evidence type="ECO:0000313" key="3">
    <source>
        <dbReference type="Proteomes" id="UP000076837"/>
    </source>
</evidence>
<comment type="caution">
    <text evidence="2">The sequence shown here is derived from an EMBL/GenBank/DDBJ whole genome shotgun (WGS) entry which is preliminary data.</text>
</comment>
<accession>A0A162WZY8</accession>
<proteinExistence type="predicted"/>
<dbReference type="STRING" id="5454.A0A162WZY8"/>
<dbReference type="PANTHER" id="PTHR36182:SF1">
    <property type="entry name" value="PROTEIN, PUTATIVE (AFU_ORTHOLOGUE AFUA_6G10930)-RELATED"/>
    <property type="match status" value="1"/>
</dbReference>
<dbReference type="OrthoDB" id="2342176at2759"/>